<evidence type="ECO:0000259" key="1">
    <source>
        <dbReference type="Pfam" id="PF11716"/>
    </source>
</evidence>
<dbReference type="InterPro" id="IPR024344">
    <property type="entry name" value="MDMPI_metal-binding"/>
</dbReference>
<name>A0A849AEG9_9ACTN</name>
<dbReference type="Proteomes" id="UP000562984">
    <property type="component" value="Unassembled WGS sequence"/>
</dbReference>
<accession>A0A849AEG9</accession>
<evidence type="ECO:0000313" key="2">
    <source>
        <dbReference type="EMBL" id="NNG35252.1"/>
    </source>
</evidence>
<dbReference type="NCBIfam" id="TIGR03086">
    <property type="entry name" value="TIGR03086 family metal-binding protein"/>
    <property type="match status" value="1"/>
</dbReference>
<dbReference type="GO" id="GO:0046872">
    <property type="term" value="F:metal ion binding"/>
    <property type="evidence" value="ECO:0007669"/>
    <property type="project" value="InterPro"/>
</dbReference>
<dbReference type="Pfam" id="PF11716">
    <property type="entry name" value="MDMPI_N"/>
    <property type="match status" value="1"/>
</dbReference>
<protein>
    <submittedName>
        <fullName evidence="2">TIGR03086 family protein</fullName>
    </submittedName>
</protein>
<sequence>MSSTPTPDPAQHHLLSALNDATGAAAKIQATDLDRPTPCAEWTLGALLGHIGGQWRGFAAALRDGDAPAERYAPIPFNQTDFAAARDELVEAVRLLDPASAVRIADFGPDPIPAAGAVSAQLLDTAVHTWDVATALGNDYRPEPEVVTSVRNIAAGIPEAASAGPDAPFAAPVDSADATDPWEWALARVGRQTPSRA</sequence>
<dbReference type="RefSeq" id="WP_171198854.1">
    <property type="nucleotide sequence ID" value="NZ_JABEND010000002.1"/>
</dbReference>
<dbReference type="InterPro" id="IPR034660">
    <property type="entry name" value="DinB/YfiT-like"/>
</dbReference>
<evidence type="ECO:0000313" key="3">
    <source>
        <dbReference type="Proteomes" id="UP000562984"/>
    </source>
</evidence>
<organism evidence="2 3">
    <name type="scientific">Nakamurella aerolata</name>
    <dbReference type="NCBI Taxonomy" id="1656892"/>
    <lineage>
        <taxon>Bacteria</taxon>
        <taxon>Bacillati</taxon>
        <taxon>Actinomycetota</taxon>
        <taxon>Actinomycetes</taxon>
        <taxon>Nakamurellales</taxon>
        <taxon>Nakamurellaceae</taxon>
        <taxon>Nakamurella</taxon>
    </lineage>
</organism>
<keyword evidence="3" id="KW-1185">Reference proteome</keyword>
<dbReference type="NCBIfam" id="TIGR03083">
    <property type="entry name" value="maleylpyruvate isomerase family mycothiol-dependent enzyme"/>
    <property type="match status" value="1"/>
</dbReference>
<dbReference type="AlphaFoldDB" id="A0A849AEG9"/>
<dbReference type="Gene3D" id="1.20.120.450">
    <property type="entry name" value="dinb family like domain"/>
    <property type="match status" value="1"/>
</dbReference>
<gene>
    <name evidence="2" type="ORF">HKD39_05900</name>
</gene>
<reference evidence="2 3" key="1">
    <citation type="submission" date="2020-05" db="EMBL/GenBank/DDBJ databases">
        <title>Nakamurella sp. DB0629 isolated from air conditioner.</title>
        <authorList>
            <person name="Kim D.H."/>
            <person name="Kim D.-U."/>
        </authorList>
    </citation>
    <scope>NUCLEOTIDE SEQUENCE [LARGE SCALE GENOMIC DNA]</scope>
    <source>
        <strain evidence="2 3">DB0629</strain>
    </source>
</reference>
<dbReference type="EMBL" id="JABEND010000002">
    <property type="protein sequence ID" value="NNG35252.1"/>
    <property type="molecule type" value="Genomic_DNA"/>
</dbReference>
<proteinExistence type="predicted"/>
<dbReference type="InterPro" id="IPR017517">
    <property type="entry name" value="Maleyloyr_isom"/>
</dbReference>
<dbReference type="SUPFAM" id="SSF109854">
    <property type="entry name" value="DinB/YfiT-like putative metalloenzymes"/>
    <property type="match status" value="1"/>
</dbReference>
<dbReference type="InterPro" id="IPR017520">
    <property type="entry name" value="CHP03086"/>
</dbReference>
<feature type="domain" description="Mycothiol-dependent maleylpyruvate isomerase metal-binding" evidence="1">
    <location>
        <begin position="19"/>
        <end position="133"/>
    </location>
</feature>
<comment type="caution">
    <text evidence="2">The sequence shown here is derived from an EMBL/GenBank/DDBJ whole genome shotgun (WGS) entry which is preliminary data.</text>
</comment>